<dbReference type="SUPFAM" id="SSF56112">
    <property type="entry name" value="Protein kinase-like (PK-like)"/>
    <property type="match status" value="1"/>
</dbReference>
<gene>
    <name evidence="2" type="ORF">GCM10010383_55090</name>
</gene>
<organism evidence="2 3">
    <name type="scientific">Streptomyces lomondensis</name>
    <dbReference type="NCBI Taxonomy" id="68229"/>
    <lineage>
        <taxon>Bacteria</taxon>
        <taxon>Bacillati</taxon>
        <taxon>Actinomycetota</taxon>
        <taxon>Actinomycetes</taxon>
        <taxon>Kitasatosporales</taxon>
        <taxon>Streptomycetaceae</taxon>
        <taxon>Streptomyces</taxon>
    </lineage>
</organism>
<keyword evidence="3" id="KW-1185">Reference proteome</keyword>
<proteinExistence type="predicted"/>
<reference evidence="3" key="1">
    <citation type="journal article" date="2019" name="Int. J. Syst. Evol. Microbiol.">
        <title>The Global Catalogue of Microorganisms (GCM) 10K type strain sequencing project: providing services to taxonomists for standard genome sequencing and annotation.</title>
        <authorList>
            <consortium name="The Broad Institute Genomics Platform"/>
            <consortium name="The Broad Institute Genome Sequencing Center for Infectious Disease"/>
            <person name="Wu L."/>
            <person name="Ma J."/>
        </authorList>
    </citation>
    <scope>NUCLEOTIDE SEQUENCE [LARGE SCALE GENOMIC DNA]</scope>
    <source>
        <strain evidence="3">JCM 4866</strain>
    </source>
</reference>
<dbReference type="Gene3D" id="3.90.1200.10">
    <property type="match status" value="1"/>
</dbReference>
<name>A0ABQ2XHL3_9ACTN</name>
<dbReference type="Proteomes" id="UP000617743">
    <property type="component" value="Unassembled WGS sequence"/>
</dbReference>
<evidence type="ECO:0000313" key="3">
    <source>
        <dbReference type="Proteomes" id="UP000617743"/>
    </source>
</evidence>
<dbReference type="PANTHER" id="PTHR21310">
    <property type="entry name" value="AMINOGLYCOSIDE PHOSPHOTRANSFERASE-RELATED-RELATED"/>
    <property type="match status" value="1"/>
</dbReference>
<dbReference type="InterPro" id="IPR002575">
    <property type="entry name" value="Aminoglycoside_PTrfase"/>
</dbReference>
<dbReference type="RefSeq" id="WP_190052990.1">
    <property type="nucleotide sequence ID" value="NZ_BMWC01000009.1"/>
</dbReference>
<dbReference type="InterPro" id="IPR011009">
    <property type="entry name" value="Kinase-like_dom_sf"/>
</dbReference>
<evidence type="ECO:0000259" key="1">
    <source>
        <dbReference type="Pfam" id="PF01636"/>
    </source>
</evidence>
<evidence type="ECO:0000313" key="2">
    <source>
        <dbReference type="EMBL" id="GGX18111.1"/>
    </source>
</evidence>
<sequence length="317" mass="34518">MTNHDDAAAVRPLTLAWVNRHLEVGERVVKTEVLHGGITAEMRRLTIGRRDGGTRDLVLRTFVDVEHAEDWLNREAGALSLLTGTAVPAPGLVAVDPTAAHCEYPSLLMTHLAGRTVLDDEGLETRVPLLARQLVAIHALRPAERPRKYVALTTADTVVTPRGADAAAWAATIDVIRRTAPPYEGRFLHRDFQPGNVLFDVPPARPASARITGVVDWAATSWGPADLDVAHCSTNLALLHGPAWGLRFAEAYEEAGGVLAADASERLYWQVRDGLACSEEVQLVSQPWREAGRTELTTRAVEERLDAYVTLLMDALG</sequence>
<protein>
    <recommendedName>
        <fullName evidence="1">Aminoglycoside phosphotransferase domain-containing protein</fullName>
    </recommendedName>
</protein>
<dbReference type="Pfam" id="PF01636">
    <property type="entry name" value="APH"/>
    <property type="match status" value="1"/>
</dbReference>
<feature type="domain" description="Aminoglycoside phosphotransferase" evidence="1">
    <location>
        <begin position="49"/>
        <end position="255"/>
    </location>
</feature>
<dbReference type="EMBL" id="BMWC01000009">
    <property type="protein sequence ID" value="GGX18111.1"/>
    <property type="molecule type" value="Genomic_DNA"/>
</dbReference>
<accession>A0ABQ2XHL3</accession>
<comment type="caution">
    <text evidence="2">The sequence shown here is derived from an EMBL/GenBank/DDBJ whole genome shotgun (WGS) entry which is preliminary data.</text>
</comment>
<dbReference type="InterPro" id="IPR051678">
    <property type="entry name" value="AGP_Transferase"/>
</dbReference>